<dbReference type="SUPFAM" id="SSF57501">
    <property type="entry name" value="Cystine-knot cytokines"/>
    <property type="match status" value="1"/>
</dbReference>
<dbReference type="Proteomes" id="UP000784294">
    <property type="component" value="Unassembled WGS sequence"/>
</dbReference>
<sequence length="653" mass="70026">MDSLPVHRLFSVQLRLCHRSFLLFLAFVCLPLPPDGLASPSDSRNAVSTLPFPSQLSPGNRIGHSGESDVSGLGVSRAHQTNGPRALLPAQSSESTGPGEPSHLPASAFGGLGLALGSQSRISLGVLSKAQTSSLASLSPPSGPSSSSLSSSSSSSSSSSLSGASSSSSFSAQARASSSTGLGSSASRPGLADSTVDAMSRSSDPGEEVWPPSRRSQDYAKVNVNILGQPIDVSIVNHLQPDVSSGKARKLRKILAGSLDRDWMSEEPPRVLRQRGTGAASSALSLAERDAKLVLEARGLNITLQLSEAQTSLFRNWLVELATCEMDFVWEDLGPLFWPRWIRRGVCLNRQDRSCSWPPGMQCRPSGSRGLQLLHWRCENAAQAQSRKRAATQRLRKRTDFTGLHSSSPAGLTAGETGRSVGPLVGQTWAGGNNVFRSSFYDLTPAGHDDAIQLKLLTPHSSAGRRIASATSSAGSGGLVRSSPRGWMSPGQTGRQAESRAQMFPDNSSHPGAAGLIWWQDAAGYPYTWQQDSGETRTPNLSRATGATVAAYQHPQYQRLRHRDSSPSLGLGLYSAPGNGVDETGLGLSGLHDEIDGHVEEDGLTRRRLPREERRRRRTRRLIKQLSLKANGYHCYWQVQKYLISDKCTCSCS</sequence>
<feature type="compositionally biased region" description="Low complexity" evidence="6">
    <location>
        <begin position="134"/>
        <end position="188"/>
    </location>
</feature>
<name>A0A3S4ZR38_9PLAT</name>
<evidence type="ECO:0008006" key="10">
    <source>
        <dbReference type="Google" id="ProtNLM"/>
    </source>
</evidence>
<evidence type="ECO:0000256" key="3">
    <source>
        <dbReference type="ARBA" id="ARBA00022473"/>
    </source>
</evidence>
<feature type="compositionally biased region" description="Polar residues" evidence="6">
    <location>
        <begin position="40"/>
        <end position="58"/>
    </location>
</feature>
<evidence type="ECO:0000256" key="7">
    <source>
        <dbReference type="SAM" id="SignalP"/>
    </source>
</evidence>
<keyword evidence="5 7" id="KW-0732">Signal</keyword>
<feature type="region of interest" description="Disordered" evidence="6">
    <location>
        <begin position="40"/>
        <end position="106"/>
    </location>
</feature>
<feature type="signal peptide" evidence="7">
    <location>
        <begin position="1"/>
        <end position="38"/>
    </location>
</feature>
<feature type="region of interest" description="Disordered" evidence="6">
    <location>
        <begin position="398"/>
        <end position="419"/>
    </location>
</feature>
<dbReference type="Gene3D" id="2.10.90.10">
    <property type="entry name" value="Cystine-knot cytokines"/>
    <property type="match status" value="1"/>
</dbReference>
<dbReference type="EMBL" id="CAAALY010033704">
    <property type="protein sequence ID" value="VEL17679.1"/>
    <property type="molecule type" value="Genomic_DNA"/>
</dbReference>
<evidence type="ECO:0000256" key="4">
    <source>
        <dbReference type="ARBA" id="ARBA00022525"/>
    </source>
</evidence>
<feature type="chain" id="PRO_5018574464" description="Noggin" evidence="7">
    <location>
        <begin position="39"/>
        <end position="653"/>
    </location>
</feature>
<evidence type="ECO:0000256" key="5">
    <source>
        <dbReference type="ARBA" id="ARBA00022729"/>
    </source>
</evidence>
<reference evidence="8" key="1">
    <citation type="submission" date="2018-11" db="EMBL/GenBank/DDBJ databases">
        <authorList>
            <consortium name="Pathogen Informatics"/>
        </authorList>
    </citation>
    <scope>NUCLEOTIDE SEQUENCE</scope>
</reference>
<keyword evidence="4" id="KW-0964">Secreted</keyword>
<dbReference type="InterPro" id="IPR029034">
    <property type="entry name" value="Cystine-knot_cytokine"/>
</dbReference>
<dbReference type="OrthoDB" id="5950649at2759"/>
<dbReference type="GO" id="GO:0030514">
    <property type="term" value="P:negative regulation of BMP signaling pathway"/>
    <property type="evidence" value="ECO:0007669"/>
    <property type="project" value="InterPro"/>
</dbReference>
<dbReference type="Pfam" id="PF05806">
    <property type="entry name" value="Noggin"/>
    <property type="match status" value="1"/>
</dbReference>
<dbReference type="InterPro" id="IPR008717">
    <property type="entry name" value="Noggin"/>
</dbReference>
<feature type="region of interest" description="Disordered" evidence="6">
    <location>
        <begin position="134"/>
        <end position="215"/>
    </location>
</feature>
<evidence type="ECO:0000256" key="2">
    <source>
        <dbReference type="ARBA" id="ARBA00007480"/>
    </source>
</evidence>
<keyword evidence="9" id="KW-1185">Reference proteome</keyword>
<dbReference type="PANTHER" id="PTHR10494:SF6">
    <property type="entry name" value="NOGGIN"/>
    <property type="match status" value="1"/>
</dbReference>
<evidence type="ECO:0000256" key="6">
    <source>
        <dbReference type="SAM" id="MobiDB-lite"/>
    </source>
</evidence>
<dbReference type="GO" id="GO:0045596">
    <property type="term" value="P:negative regulation of cell differentiation"/>
    <property type="evidence" value="ECO:0007669"/>
    <property type="project" value="InterPro"/>
</dbReference>
<proteinExistence type="inferred from homology"/>
<evidence type="ECO:0000313" key="9">
    <source>
        <dbReference type="Proteomes" id="UP000784294"/>
    </source>
</evidence>
<comment type="subcellular location">
    <subcellularLocation>
        <location evidence="1">Secreted</location>
    </subcellularLocation>
</comment>
<keyword evidence="3" id="KW-0217">Developmental protein</keyword>
<dbReference type="GO" id="GO:0009953">
    <property type="term" value="P:dorsal/ventral pattern formation"/>
    <property type="evidence" value="ECO:0007669"/>
    <property type="project" value="TreeGrafter"/>
</dbReference>
<feature type="region of interest" description="Disordered" evidence="6">
    <location>
        <begin position="467"/>
        <end position="507"/>
    </location>
</feature>
<evidence type="ECO:0000313" key="8">
    <source>
        <dbReference type="EMBL" id="VEL17679.1"/>
    </source>
</evidence>
<protein>
    <recommendedName>
        <fullName evidence="10">Noggin</fullName>
    </recommendedName>
</protein>
<evidence type="ECO:0000256" key="1">
    <source>
        <dbReference type="ARBA" id="ARBA00004613"/>
    </source>
</evidence>
<organism evidence="8 9">
    <name type="scientific">Protopolystoma xenopodis</name>
    <dbReference type="NCBI Taxonomy" id="117903"/>
    <lineage>
        <taxon>Eukaryota</taxon>
        <taxon>Metazoa</taxon>
        <taxon>Spiralia</taxon>
        <taxon>Lophotrochozoa</taxon>
        <taxon>Platyhelminthes</taxon>
        <taxon>Monogenea</taxon>
        <taxon>Polyopisthocotylea</taxon>
        <taxon>Polystomatidea</taxon>
        <taxon>Polystomatidae</taxon>
        <taxon>Protopolystoma</taxon>
    </lineage>
</organism>
<dbReference type="GO" id="GO:0005615">
    <property type="term" value="C:extracellular space"/>
    <property type="evidence" value="ECO:0007669"/>
    <property type="project" value="TreeGrafter"/>
</dbReference>
<comment type="similarity">
    <text evidence="2">Belongs to the noggin family.</text>
</comment>
<comment type="caution">
    <text evidence="8">The sequence shown here is derived from an EMBL/GenBank/DDBJ whole genome shotgun (WGS) entry which is preliminary data.</text>
</comment>
<dbReference type="AlphaFoldDB" id="A0A3S4ZR38"/>
<dbReference type="PANTHER" id="PTHR10494">
    <property type="entry name" value="BONE MORPHOGENETIC PROTEIN INHIBITOR, NOGGIN"/>
    <property type="match status" value="1"/>
</dbReference>
<gene>
    <name evidence="8" type="ORF">PXEA_LOCUS11119</name>
</gene>
<dbReference type="Gene3D" id="1.10.287.520">
    <property type="entry name" value="Helix hairpin bin"/>
    <property type="match status" value="1"/>
</dbReference>
<accession>A0A3S4ZR38</accession>